<organism evidence="2">
    <name type="scientific">Rhodotorula toruloides</name>
    <name type="common">Yeast</name>
    <name type="synonym">Rhodosporidium toruloides</name>
    <dbReference type="NCBI Taxonomy" id="5286"/>
    <lineage>
        <taxon>Eukaryota</taxon>
        <taxon>Fungi</taxon>
        <taxon>Dikarya</taxon>
        <taxon>Basidiomycota</taxon>
        <taxon>Pucciniomycotina</taxon>
        <taxon>Microbotryomycetes</taxon>
        <taxon>Sporidiobolales</taxon>
        <taxon>Sporidiobolaceae</taxon>
        <taxon>Rhodotorula</taxon>
    </lineage>
</organism>
<evidence type="ECO:0000256" key="1">
    <source>
        <dbReference type="SAM" id="MobiDB-lite"/>
    </source>
</evidence>
<feature type="compositionally biased region" description="Acidic residues" evidence="1">
    <location>
        <begin position="136"/>
        <end position="149"/>
    </location>
</feature>
<gene>
    <name evidence="2" type="ORF">RHTO0S_02e03422g</name>
</gene>
<reference evidence="2" key="1">
    <citation type="journal article" date="2014" name="Genome Announc.">
        <title>Draft genome sequence of Rhodosporidium toruloides CECT1137, an oleaginous yeast of biotechnological interest.</title>
        <authorList>
            <person name="Morin N."/>
            <person name="Calcas X."/>
            <person name="Devillers H."/>
            <person name="Durrens P."/>
            <person name="Sherman D.J."/>
            <person name="Nicaud J.-M."/>
            <person name="Neuveglise C."/>
        </authorList>
    </citation>
    <scope>NUCLEOTIDE SEQUENCE</scope>
    <source>
        <strain evidence="2">CECT1137</strain>
    </source>
</reference>
<dbReference type="EMBL" id="LK052937">
    <property type="protein sequence ID" value="CDR36530.1"/>
    <property type="molecule type" value="Genomic_DNA"/>
</dbReference>
<sequence>MPPRRKTAKMTTSKKRSRAAAKETRPPPTLGSLSAETLLRIAKFLAGDPLDLFHLMLTCKTCLAPARRALPADRSLLKKPSLVIESDDEDEEDDQNEDEDEEEEEEVNSETEAYERRWSGRQPRWRIRPVEHKEEDEVDPDQAWWDEYEANTSLEQQKADEEDAKRLIAEWMSK</sequence>
<protein>
    <submittedName>
        <fullName evidence="2">RHTO0S02e03422g1_1</fullName>
    </submittedName>
</protein>
<evidence type="ECO:0000313" key="2">
    <source>
        <dbReference type="EMBL" id="CDR36530.1"/>
    </source>
</evidence>
<feature type="compositionally biased region" description="Acidic residues" evidence="1">
    <location>
        <begin position="85"/>
        <end position="109"/>
    </location>
</feature>
<feature type="compositionally biased region" description="Basic residues" evidence="1">
    <location>
        <begin position="1"/>
        <end position="19"/>
    </location>
</feature>
<accession>A0A061AG78</accession>
<feature type="region of interest" description="Disordered" evidence="1">
    <location>
        <begin position="70"/>
        <end position="161"/>
    </location>
</feature>
<dbReference type="OrthoDB" id="10567070at2759"/>
<feature type="region of interest" description="Disordered" evidence="1">
    <location>
        <begin position="1"/>
        <end position="33"/>
    </location>
</feature>
<proteinExistence type="predicted"/>
<dbReference type="AlphaFoldDB" id="A0A061AG78"/>
<name>A0A061AG78_RHOTO</name>